<dbReference type="InterPro" id="IPR000834">
    <property type="entry name" value="Peptidase_M14"/>
</dbReference>
<evidence type="ECO:0000256" key="5">
    <source>
        <dbReference type="ARBA" id="ARBA00022723"/>
    </source>
</evidence>
<evidence type="ECO:0000256" key="3">
    <source>
        <dbReference type="ARBA" id="ARBA00022645"/>
    </source>
</evidence>
<reference evidence="16" key="1">
    <citation type="submission" date="2025-08" db="UniProtKB">
        <authorList>
            <consortium name="RefSeq"/>
        </authorList>
    </citation>
    <scope>IDENTIFICATION</scope>
    <source>
        <tissue evidence="16">Silk gland</tissue>
    </source>
</reference>
<keyword evidence="5" id="KW-0479">Metal-binding</keyword>
<keyword evidence="7" id="KW-0378">Hydrolase</keyword>
<keyword evidence="6 13" id="KW-0732">Signal</keyword>
<sequence>MFTKLLVLSLLSGSILSDKVRYDNYTLYKVQPEREEHVAFLKDLFEADDGLDFWKPPSVVGEYVSVVAPPEMRAEFELALNKRSISSELMLENIQEAFDAQVVSRRKRESSRELFWTNYQTIEDIYDWFNYLAETRSDIVSVVTIGQSYEGRNITGIKIARGTGKKAFVLEGGQVGADWLSPTVLTYLVDQLVKGTDAEARAASEDFEWHIFPIVNPDGHQFTQDSVRLWVKNRRPTTRTTIGVDLTKNWNSQWGIIGGSFTPAASNYIGLGPFSEVETRSLARYIEGIGPNLVGFLSLRSFGQRLLVPFAHSSVPMYNYQDVLTVGRRAMGSLSVRYGTLYITGTSRLVHSGNTGAAEDWVKHRFNPPISAAYLLRDTGSWGYTLPVNQVLPTCEETFDSVMAIIREAKFINIL</sequence>
<dbReference type="InterPro" id="IPR003146">
    <property type="entry name" value="M14A_act_pep"/>
</dbReference>
<keyword evidence="9" id="KW-0482">Metalloprotease</keyword>
<dbReference type="OrthoDB" id="3626597at2759"/>
<dbReference type="GO" id="GO:0005615">
    <property type="term" value="C:extracellular space"/>
    <property type="evidence" value="ECO:0007669"/>
    <property type="project" value="TreeGrafter"/>
</dbReference>
<evidence type="ECO:0000256" key="9">
    <source>
        <dbReference type="ARBA" id="ARBA00023049"/>
    </source>
</evidence>
<name>A0A6J2JQ98_BOMMA</name>
<dbReference type="SUPFAM" id="SSF53187">
    <property type="entry name" value="Zn-dependent exopeptidases"/>
    <property type="match status" value="1"/>
</dbReference>
<dbReference type="Gene3D" id="3.40.630.10">
    <property type="entry name" value="Zn peptidases"/>
    <property type="match status" value="1"/>
</dbReference>
<dbReference type="GO" id="GO:0006508">
    <property type="term" value="P:proteolysis"/>
    <property type="evidence" value="ECO:0007669"/>
    <property type="project" value="UniProtKB-KW"/>
</dbReference>
<gene>
    <name evidence="16" type="primary">LOC114243968</name>
</gene>
<accession>A0A6J2JQ98</accession>
<evidence type="ECO:0000256" key="2">
    <source>
        <dbReference type="ARBA" id="ARBA00005988"/>
    </source>
</evidence>
<dbReference type="Pfam" id="PF02244">
    <property type="entry name" value="Propep_M14"/>
    <property type="match status" value="1"/>
</dbReference>
<dbReference type="RefSeq" id="XP_028031438.1">
    <property type="nucleotide sequence ID" value="XM_028175637.1"/>
</dbReference>
<dbReference type="PANTHER" id="PTHR11705">
    <property type="entry name" value="PROTEASE FAMILY M14 CARBOXYPEPTIDASE A,B"/>
    <property type="match status" value="1"/>
</dbReference>
<dbReference type="PROSITE" id="PS52035">
    <property type="entry name" value="PEPTIDASE_M14"/>
    <property type="match status" value="1"/>
</dbReference>
<evidence type="ECO:0000256" key="13">
    <source>
        <dbReference type="SAM" id="SignalP"/>
    </source>
</evidence>
<dbReference type="FunFam" id="3.40.630.10:FF:000084">
    <property type="entry name" value="Carboxypeptidase B2"/>
    <property type="match status" value="1"/>
</dbReference>
<dbReference type="GeneID" id="114243968"/>
<dbReference type="GO" id="GO:0004181">
    <property type="term" value="F:metallocarboxypeptidase activity"/>
    <property type="evidence" value="ECO:0007669"/>
    <property type="project" value="InterPro"/>
</dbReference>
<keyword evidence="4" id="KW-0645">Protease</keyword>
<dbReference type="AlphaFoldDB" id="A0A6J2JQ98"/>
<evidence type="ECO:0000256" key="11">
    <source>
        <dbReference type="ARBA" id="ARBA00069039"/>
    </source>
</evidence>
<keyword evidence="3" id="KW-0121">Carboxypeptidase</keyword>
<comment type="cofactor">
    <cofactor evidence="1">
        <name>Zn(2+)</name>
        <dbReference type="ChEBI" id="CHEBI:29105"/>
    </cofactor>
</comment>
<feature type="chain" id="PRO_5026928538" description="Zinc carboxypeptidase A 1" evidence="13">
    <location>
        <begin position="18"/>
        <end position="415"/>
    </location>
</feature>
<dbReference type="Gene3D" id="3.30.70.340">
    <property type="entry name" value="Metallocarboxypeptidase-like"/>
    <property type="match status" value="1"/>
</dbReference>
<dbReference type="Pfam" id="PF00246">
    <property type="entry name" value="Peptidase_M14"/>
    <property type="match status" value="1"/>
</dbReference>
<proteinExistence type="inferred from homology"/>
<dbReference type="KEGG" id="bman:114243968"/>
<dbReference type="FunFam" id="3.30.70.340:FF:000002">
    <property type="entry name" value="Carboxypeptidase A"/>
    <property type="match status" value="1"/>
</dbReference>
<dbReference type="GO" id="GO:0008270">
    <property type="term" value="F:zinc ion binding"/>
    <property type="evidence" value="ECO:0007669"/>
    <property type="project" value="InterPro"/>
</dbReference>
<protein>
    <recommendedName>
        <fullName evidence="11">Zinc carboxypeptidase A 1</fullName>
    </recommendedName>
</protein>
<evidence type="ECO:0000256" key="8">
    <source>
        <dbReference type="ARBA" id="ARBA00022833"/>
    </source>
</evidence>
<keyword evidence="15" id="KW-1185">Reference proteome</keyword>
<evidence type="ECO:0000256" key="12">
    <source>
        <dbReference type="PROSITE-ProRule" id="PRU01379"/>
    </source>
</evidence>
<organism evidence="15 16">
    <name type="scientific">Bombyx mandarina</name>
    <name type="common">Wild silk moth</name>
    <name type="synonym">Wild silkworm</name>
    <dbReference type="NCBI Taxonomy" id="7092"/>
    <lineage>
        <taxon>Eukaryota</taxon>
        <taxon>Metazoa</taxon>
        <taxon>Ecdysozoa</taxon>
        <taxon>Arthropoda</taxon>
        <taxon>Hexapoda</taxon>
        <taxon>Insecta</taxon>
        <taxon>Pterygota</taxon>
        <taxon>Neoptera</taxon>
        <taxon>Endopterygota</taxon>
        <taxon>Lepidoptera</taxon>
        <taxon>Glossata</taxon>
        <taxon>Ditrysia</taxon>
        <taxon>Bombycoidea</taxon>
        <taxon>Bombycidae</taxon>
        <taxon>Bombycinae</taxon>
        <taxon>Bombyx</taxon>
    </lineage>
</organism>
<dbReference type="PANTHER" id="PTHR11705:SF153">
    <property type="entry name" value="ZINC CARBOXYPEPTIDASE A 1-LIKE PROTEIN"/>
    <property type="match status" value="1"/>
</dbReference>
<keyword evidence="8" id="KW-0862">Zinc</keyword>
<dbReference type="SMART" id="SM00631">
    <property type="entry name" value="Zn_pept"/>
    <property type="match status" value="1"/>
</dbReference>
<evidence type="ECO:0000313" key="16">
    <source>
        <dbReference type="RefSeq" id="XP_028031438.1"/>
    </source>
</evidence>
<feature type="domain" description="Peptidase M14" evidence="14">
    <location>
        <begin position="118"/>
        <end position="409"/>
    </location>
</feature>
<evidence type="ECO:0000256" key="7">
    <source>
        <dbReference type="ARBA" id="ARBA00022801"/>
    </source>
</evidence>
<evidence type="ECO:0000256" key="4">
    <source>
        <dbReference type="ARBA" id="ARBA00022670"/>
    </source>
</evidence>
<dbReference type="SUPFAM" id="SSF54897">
    <property type="entry name" value="Protease propeptides/inhibitors"/>
    <property type="match status" value="1"/>
</dbReference>
<comment type="similarity">
    <text evidence="2 12">Belongs to the peptidase M14 family.</text>
</comment>
<evidence type="ECO:0000313" key="15">
    <source>
        <dbReference type="Proteomes" id="UP000504629"/>
    </source>
</evidence>
<dbReference type="Proteomes" id="UP000504629">
    <property type="component" value="Unplaced"/>
</dbReference>
<evidence type="ECO:0000256" key="10">
    <source>
        <dbReference type="ARBA" id="ARBA00023157"/>
    </source>
</evidence>
<evidence type="ECO:0000256" key="1">
    <source>
        <dbReference type="ARBA" id="ARBA00001947"/>
    </source>
</evidence>
<dbReference type="InterPro" id="IPR036990">
    <property type="entry name" value="M14A-like_propep"/>
</dbReference>
<feature type="signal peptide" evidence="13">
    <location>
        <begin position="1"/>
        <end position="17"/>
    </location>
</feature>
<keyword evidence="10" id="KW-1015">Disulfide bond</keyword>
<evidence type="ECO:0000256" key="6">
    <source>
        <dbReference type="ARBA" id="ARBA00022729"/>
    </source>
</evidence>
<comment type="caution">
    <text evidence="12">Lacks conserved residue(s) required for the propagation of feature annotation.</text>
</comment>
<evidence type="ECO:0000259" key="14">
    <source>
        <dbReference type="PROSITE" id="PS52035"/>
    </source>
</evidence>